<dbReference type="EMBL" id="JAGPYM010000061">
    <property type="protein sequence ID" value="KAH6870963.1"/>
    <property type="molecule type" value="Genomic_DNA"/>
</dbReference>
<evidence type="ECO:0000256" key="2">
    <source>
        <dbReference type="SAM" id="MobiDB-lite"/>
    </source>
</evidence>
<gene>
    <name evidence="4" type="ORF">B0T10DRAFT_592865</name>
</gene>
<evidence type="ECO:0000259" key="3">
    <source>
        <dbReference type="Pfam" id="PF24883"/>
    </source>
</evidence>
<feature type="region of interest" description="Disordered" evidence="2">
    <location>
        <begin position="99"/>
        <end position="118"/>
    </location>
</feature>
<feature type="domain" description="Nephrocystin 3-like N-terminal" evidence="3">
    <location>
        <begin position="184"/>
        <end position="297"/>
    </location>
</feature>
<dbReference type="PANTHER" id="PTHR10039:SF5">
    <property type="entry name" value="NACHT DOMAIN-CONTAINING PROTEIN"/>
    <property type="match status" value="1"/>
</dbReference>
<organism evidence="4 5">
    <name type="scientific">Thelonectria olida</name>
    <dbReference type="NCBI Taxonomy" id="1576542"/>
    <lineage>
        <taxon>Eukaryota</taxon>
        <taxon>Fungi</taxon>
        <taxon>Dikarya</taxon>
        <taxon>Ascomycota</taxon>
        <taxon>Pezizomycotina</taxon>
        <taxon>Sordariomycetes</taxon>
        <taxon>Hypocreomycetidae</taxon>
        <taxon>Hypocreales</taxon>
        <taxon>Nectriaceae</taxon>
        <taxon>Thelonectria</taxon>
    </lineage>
</organism>
<accession>A0A9P9AK34</accession>
<dbReference type="PANTHER" id="PTHR10039">
    <property type="entry name" value="AMELOGENIN"/>
    <property type="match status" value="1"/>
</dbReference>
<dbReference type="InterPro" id="IPR056884">
    <property type="entry name" value="NPHP3-like_N"/>
</dbReference>
<keyword evidence="1" id="KW-0677">Repeat</keyword>
<proteinExistence type="predicted"/>
<protein>
    <recommendedName>
        <fullName evidence="3">Nephrocystin 3-like N-terminal domain-containing protein</fullName>
    </recommendedName>
</protein>
<dbReference type="AlphaFoldDB" id="A0A9P9AK34"/>
<dbReference type="Pfam" id="PF24883">
    <property type="entry name" value="NPHP3_N"/>
    <property type="match status" value="1"/>
</dbReference>
<comment type="caution">
    <text evidence="4">The sequence shown here is derived from an EMBL/GenBank/DDBJ whole genome shotgun (WGS) entry which is preliminary data.</text>
</comment>
<name>A0A9P9AK34_9HYPO</name>
<evidence type="ECO:0000256" key="1">
    <source>
        <dbReference type="ARBA" id="ARBA00022737"/>
    </source>
</evidence>
<evidence type="ECO:0000313" key="4">
    <source>
        <dbReference type="EMBL" id="KAH6870963.1"/>
    </source>
</evidence>
<sequence length="675" mass="77298">MAILDGLKLEDAGAGFFQGVQKTAKSLVKKSELKELCGRLHNLRDQISAHLLVLIREQQQNLAQNLRRFASSSKVFQQAMEIKLDKVINYLRLISEQTKHQEMSAQPSGRRGSWPWKRDVPKAATSQRTLGDANPAKAQRSLRPEFVRSIDKYVIKMEELFEQKRKTILDTLHFSQAGKKELVMAKHYFWSPGTAIQKSQEGLFRSLLLQILNQHPQLIPVMCADRWKAAYADAFSPWSRTQLMAAFVRLGSLKSLGCRICLFVDGLDEYDGDHVQLVNLIRRIGASDNIKICTSSRPWLEFSNAFEQSEWKLYLQDLTRDNILKFVQDHLKNDAHFNRLQQHNKAAAEGLGLEITKRAHGVFLWVFLVVRSLLRGLRNEDEISDLQRQLQVLPSDLREYFDRMLLTIEDIYKERTARLLGRRDRFKGAAALSAGLAGYGLDKAEVLGTKKRQLIAQGKDLIFITPEPDASVLFSERVGFLHGRVYIHPHLRQWILGSLYYTHVLKMSSGVPKTDTLDKLEAIIMKAFAKWDFSHTIDCFFKRPNVTSFLKLACQCDLASYICKKHPQLTASQLDTLAPGWRSPFEIRQQSNFKIYKREIISNLNSDWRLRRQIKALSLPHQKPAAEVRLPPEQDIEHPRVEIQGPTKANGRISSKFGRMFRRGLFGSIGRAGSI</sequence>
<dbReference type="OrthoDB" id="443402at2759"/>
<keyword evidence="5" id="KW-1185">Reference proteome</keyword>
<dbReference type="Proteomes" id="UP000777438">
    <property type="component" value="Unassembled WGS sequence"/>
</dbReference>
<evidence type="ECO:0000313" key="5">
    <source>
        <dbReference type="Proteomes" id="UP000777438"/>
    </source>
</evidence>
<reference evidence="4 5" key="1">
    <citation type="journal article" date="2021" name="Nat. Commun.">
        <title>Genetic determinants of endophytism in the Arabidopsis root mycobiome.</title>
        <authorList>
            <person name="Mesny F."/>
            <person name="Miyauchi S."/>
            <person name="Thiergart T."/>
            <person name="Pickel B."/>
            <person name="Atanasova L."/>
            <person name="Karlsson M."/>
            <person name="Huettel B."/>
            <person name="Barry K.W."/>
            <person name="Haridas S."/>
            <person name="Chen C."/>
            <person name="Bauer D."/>
            <person name="Andreopoulos W."/>
            <person name="Pangilinan J."/>
            <person name="LaButti K."/>
            <person name="Riley R."/>
            <person name="Lipzen A."/>
            <person name="Clum A."/>
            <person name="Drula E."/>
            <person name="Henrissat B."/>
            <person name="Kohler A."/>
            <person name="Grigoriev I.V."/>
            <person name="Martin F.M."/>
            <person name="Hacquard S."/>
        </authorList>
    </citation>
    <scope>NUCLEOTIDE SEQUENCE [LARGE SCALE GENOMIC DNA]</scope>
    <source>
        <strain evidence="4 5">MPI-CAGE-CH-0241</strain>
    </source>
</reference>